<feature type="non-terminal residue" evidence="2">
    <location>
        <position position="113"/>
    </location>
</feature>
<dbReference type="AlphaFoldDB" id="A0A6J4VHM2"/>
<gene>
    <name evidence="2" type="ORF">AVDCRST_MAG88-2972</name>
</gene>
<feature type="non-terminal residue" evidence="2">
    <location>
        <position position="1"/>
    </location>
</feature>
<accession>A0A6J4VHM2</accession>
<feature type="compositionally biased region" description="Basic residues" evidence="1">
    <location>
        <begin position="7"/>
        <end position="19"/>
    </location>
</feature>
<feature type="compositionally biased region" description="Basic and acidic residues" evidence="1">
    <location>
        <begin position="77"/>
        <end position="89"/>
    </location>
</feature>
<evidence type="ECO:0000313" key="2">
    <source>
        <dbReference type="EMBL" id="CAA9577617.1"/>
    </source>
</evidence>
<reference evidence="2" key="1">
    <citation type="submission" date="2020-02" db="EMBL/GenBank/DDBJ databases">
        <authorList>
            <person name="Meier V. D."/>
        </authorList>
    </citation>
    <scope>NUCLEOTIDE SEQUENCE</scope>
    <source>
        <strain evidence="2">AVDCRST_MAG88</strain>
    </source>
</reference>
<feature type="compositionally biased region" description="Basic and acidic residues" evidence="1">
    <location>
        <begin position="57"/>
        <end position="67"/>
    </location>
</feature>
<organism evidence="2">
    <name type="scientific">uncultured Thermomicrobiales bacterium</name>
    <dbReference type="NCBI Taxonomy" id="1645740"/>
    <lineage>
        <taxon>Bacteria</taxon>
        <taxon>Pseudomonadati</taxon>
        <taxon>Thermomicrobiota</taxon>
        <taxon>Thermomicrobia</taxon>
        <taxon>Thermomicrobiales</taxon>
        <taxon>environmental samples</taxon>
    </lineage>
</organism>
<sequence length="113" mass="12694">GRTCRVAARHRPLGRRRGTRRGDRRGSRGRRLLAAVIGPPRPAGRHRRSSDAASLADPRREHAGPRRDLHRRGGRHVVRDRLAVRHDRGPAPALEPARERRRHRGRPGAPAAL</sequence>
<dbReference type="EMBL" id="CADCWM010000717">
    <property type="protein sequence ID" value="CAA9577617.1"/>
    <property type="molecule type" value="Genomic_DNA"/>
</dbReference>
<name>A0A6J4VHM2_9BACT</name>
<proteinExistence type="predicted"/>
<feature type="region of interest" description="Disordered" evidence="1">
    <location>
        <begin position="1"/>
        <end position="113"/>
    </location>
</feature>
<protein>
    <submittedName>
        <fullName evidence="2">Uncharacterized protein</fullName>
    </submittedName>
</protein>
<evidence type="ECO:0000256" key="1">
    <source>
        <dbReference type="SAM" id="MobiDB-lite"/>
    </source>
</evidence>